<dbReference type="AlphaFoldDB" id="A0A0C1YE97"/>
<evidence type="ECO:0000256" key="1">
    <source>
        <dbReference type="ARBA" id="ARBA00022448"/>
    </source>
</evidence>
<keyword evidence="5 8" id="KW-1278">Translocase</keyword>
<dbReference type="EC" id="7.1.1.-" evidence="8"/>
<proteinExistence type="inferred from homology"/>
<evidence type="ECO:0000256" key="8">
    <source>
        <dbReference type="HAMAP-Rule" id="MF_01353"/>
    </source>
</evidence>
<reference evidence="9" key="3">
    <citation type="submission" date="2020-02" db="EMBL/GenBank/DDBJ databases">
        <authorList>
            <person name="Sarangi A.N."/>
            <person name="Ghosh S."/>
            <person name="Mukherjee M."/>
            <person name="Tripathy S."/>
        </authorList>
    </citation>
    <scope>NUCLEOTIDE SEQUENCE</scope>
    <source>
        <strain evidence="9">BDU141951</strain>
    </source>
</reference>
<comment type="function">
    <text evidence="8">NDH-1 shuttles electrons from an unknown electron donor, via FMN and iron-sulfur (Fe-S) centers, to quinones in the respiratory and/or the photosynthetic chain. The immediate electron acceptor for the enzyme in this species is believed to be plastoquinone. Couples the redox reaction to proton translocation, and thus conserves the redox energy in a proton gradient. Cyanobacterial NDH-1 also plays a role in inorganic carbon-concentration.</text>
</comment>
<dbReference type="HAMAP" id="MF_01353">
    <property type="entry name" value="NDH1_NDH1N"/>
    <property type="match status" value="1"/>
</dbReference>
<dbReference type="GO" id="GO:0031676">
    <property type="term" value="C:plasma membrane-derived thylakoid membrane"/>
    <property type="evidence" value="ECO:0007669"/>
    <property type="project" value="UniProtKB-SubCell"/>
</dbReference>
<dbReference type="InterPro" id="IPR020874">
    <property type="entry name" value="NAD(P)H-quinone_OxRdtase_su_N"/>
</dbReference>
<keyword evidence="6 8" id="KW-0520">NAD</keyword>
<keyword evidence="2 8" id="KW-0874">Quinone</keyword>
<comment type="subcellular location">
    <subcellularLocation>
        <location evidence="8">Cellular thylakoid membrane</location>
        <topology evidence="8">Peripheral membrane protein</topology>
        <orientation evidence="8">Cytoplasmic side</orientation>
    </subcellularLocation>
</comment>
<name>A0A0C1YE97_9CYAN</name>
<organism evidence="9">
    <name type="scientific">Lyngbya confervoides BDU141951</name>
    <dbReference type="NCBI Taxonomy" id="1574623"/>
    <lineage>
        <taxon>Bacteria</taxon>
        <taxon>Bacillati</taxon>
        <taxon>Cyanobacteriota</taxon>
        <taxon>Cyanophyceae</taxon>
        <taxon>Oscillatoriophycideae</taxon>
        <taxon>Oscillatoriales</taxon>
        <taxon>Microcoleaceae</taxon>
        <taxon>Lyngbya</taxon>
    </lineage>
</organism>
<keyword evidence="4 8" id="KW-0618">Plastoquinone</keyword>
<evidence type="ECO:0000256" key="4">
    <source>
        <dbReference type="ARBA" id="ARBA00022957"/>
    </source>
</evidence>
<keyword evidence="3 8" id="KW-0521">NADP</keyword>
<dbReference type="Pfam" id="PF11909">
    <property type="entry name" value="NdhN"/>
    <property type="match status" value="1"/>
</dbReference>
<keyword evidence="1 8" id="KW-0813">Transport</keyword>
<dbReference type="GO" id="GO:0048038">
    <property type="term" value="F:quinone binding"/>
    <property type="evidence" value="ECO:0007669"/>
    <property type="project" value="UniProtKB-KW"/>
</dbReference>
<comment type="catalytic activity">
    <reaction evidence="8">
        <text>a plastoquinone + NADPH + (n+1) H(+)(in) = a plastoquinol + NADP(+) + n H(+)(out)</text>
        <dbReference type="Rhea" id="RHEA:42612"/>
        <dbReference type="Rhea" id="RHEA-COMP:9561"/>
        <dbReference type="Rhea" id="RHEA-COMP:9562"/>
        <dbReference type="ChEBI" id="CHEBI:15378"/>
        <dbReference type="ChEBI" id="CHEBI:17757"/>
        <dbReference type="ChEBI" id="CHEBI:57783"/>
        <dbReference type="ChEBI" id="CHEBI:58349"/>
        <dbReference type="ChEBI" id="CHEBI:62192"/>
    </reaction>
</comment>
<dbReference type="PANTHER" id="PTHR35515">
    <property type="entry name" value="NAD(P)H-QUINONE OXIDOREDUCTASE SUBUNIT N, CHLOROPLASTIC"/>
    <property type="match status" value="1"/>
</dbReference>
<keyword evidence="7 8" id="KW-0472">Membrane</keyword>
<protein>
    <recommendedName>
        <fullName evidence="8">NAD(P)H-quinone oxidoreductase subunit N</fullName>
        <ecNumber evidence="8">7.1.1.-</ecNumber>
    </recommendedName>
    <alternativeName>
        <fullName evidence="8">NAD(P)H dehydrogenase I subunit N</fullName>
        <shortName evidence="8">NDH-1 subunit N</shortName>
        <shortName evidence="8">NDH-N</shortName>
    </alternativeName>
</protein>
<dbReference type="PANTHER" id="PTHR35515:SF1">
    <property type="entry name" value="NAD(P)H-QUINONE OXIDOREDUCTASE SUBUNIT N, CHLOROPLASTIC"/>
    <property type="match status" value="1"/>
</dbReference>
<evidence type="ECO:0000256" key="7">
    <source>
        <dbReference type="ARBA" id="ARBA00023136"/>
    </source>
</evidence>
<reference evidence="9" key="2">
    <citation type="journal article" date="2015" name="Genome Announc.">
        <title>Draft Genome Sequence of Filamentous Marine Cyanobacterium Lyngbya confervoides Strain BDU141951.</title>
        <authorList>
            <person name="Chandrababunaidu M.M."/>
            <person name="Sen D."/>
            <person name="Tripathy S."/>
        </authorList>
    </citation>
    <scope>NUCLEOTIDE SEQUENCE</scope>
    <source>
        <strain evidence="9">BDU141951</strain>
    </source>
</reference>
<comment type="similarity">
    <text evidence="8">Belongs to the complex I NdhN subunit family.</text>
</comment>
<evidence type="ECO:0000256" key="2">
    <source>
        <dbReference type="ARBA" id="ARBA00022719"/>
    </source>
</evidence>
<dbReference type="GO" id="GO:0016655">
    <property type="term" value="F:oxidoreductase activity, acting on NAD(P)H, quinone or similar compound as acceptor"/>
    <property type="evidence" value="ECO:0007669"/>
    <property type="project" value="UniProtKB-UniRule"/>
</dbReference>
<evidence type="ECO:0000256" key="5">
    <source>
        <dbReference type="ARBA" id="ARBA00022967"/>
    </source>
</evidence>
<keyword evidence="8" id="KW-0793">Thylakoid</keyword>
<gene>
    <name evidence="8 9" type="primary">ndhN</name>
    <name evidence="9" type="ORF">QQ91_000935</name>
</gene>
<comment type="subunit">
    <text evidence="8">NDH-1 can be composed of about 15 different subunits; different subcomplexes with different compositions have been identified which probably have different functions.</text>
</comment>
<evidence type="ECO:0000256" key="3">
    <source>
        <dbReference type="ARBA" id="ARBA00022857"/>
    </source>
</evidence>
<comment type="catalytic activity">
    <reaction evidence="8">
        <text>a plastoquinone + NADH + (n+1) H(+)(in) = a plastoquinol + NAD(+) + n H(+)(out)</text>
        <dbReference type="Rhea" id="RHEA:42608"/>
        <dbReference type="Rhea" id="RHEA-COMP:9561"/>
        <dbReference type="Rhea" id="RHEA-COMP:9562"/>
        <dbReference type="ChEBI" id="CHEBI:15378"/>
        <dbReference type="ChEBI" id="CHEBI:17757"/>
        <dbReference type="ChEBI" id="CHEBI:57540"/>
        <dbReference type="ChEBI" id="CHEBI:57945"/>
        <dbReference type="ChEBI" id="CHEBI:62192"/>
    </reaction>
</comment>
<dbReference type="EMBL" id="JTHE02000002">
    <property type="protein sequence ID" value="NEV65680.1"/>
    <property type="molecule type" value="Genomic_DNA"/>
</dbReference>
<evidence type="ECO:0000256" key="6">
    <source>
        <dbReference type="ARBA" id="ARBA00023027"/>
    </source>
</evidence>
<sequence length="157" mass="17299">MALITTGKRFIKDLESAGALAVRAPLEGGFEGRYQRRLRAAGYECVNLTVKGLGDLSAYLTDIHGVRPAHLGKKTIGQSAAVGYRYYIPPIISYRMEGMSPKAKGMVLWLIEGNILSQQEIAYLTELPKTMPNVKVVLEMGGDRVFSWQPLEKELAA</sequence>
<accession>A0A0C1YE97</accession>
<evidence type="ECO:0000313" key="9">
    <source>
        <dbReference type="EMBL" id="NEV65680.1"/>
    </source>
</evidence>
<reference evidence="9" key="1">
    <citation type="submission" date="2014-11" db="EMBL/GenBank/DDBJ databases">
        <authorList>
            <person name="Malar M.C."/>
            <person name="Sen D."/>
            <person name="Tripathy S."/>
        </authorList>
    </citation>
    <scope>NUCLEOTIDE SEQUENCE</scope>
    <source>
        <strain evidence="9">BDU141951</strain>
    </source>
</reference>
<comment type="caution">
    <text evidence="9">The sequence shown here is derived from an EMBL/GenBank/DDBJ whole genome shotgun (WGS) entry which is preliminary data.</text>
</comment>